<sequence>MQKPRIEAFLLYLAPNMKTRIYPTLLSLLICYGSFAQQADHKKKKKSDIPKYTIENWFNGKKSATCLTFDDWSSGHGPIVVNNLIERKCPATFFVTQNNNGLGGGYVQMQKAAQHGLEIGNHTLSHPDLTKLTSDDLKKEVSGTQASLSKETNSEVSTLAYPYGPYNDQVIEEVKKHHIAARGVIDINHFPYEFATSEQDYFKLNTVGVNEDFTSEKFGTIIRKANIEGGMLTLIFHSVYNDKVDDHSYAAITEQRLNQLLDTLDSYKKETWVTTMANAVKYHREAHCAKLKTITNNAMEWTLNLTDTLSNNKIYNQPLTINLKVPNGKKYIAISQRGEPLPFSFNDKKNLISFNVVPDGGIIRITKAREKGMKKK</sequence>
<dbReference type="CDD" id="cd10967">
    <property type="entry name" value="CE4_GLA_like_6s"/>
    <property type="match status" value="1"/>
</dbReference>
<keyword evidence="5" id="KW-1185">Reference proteome</keyword>
<dbReference type="GO" id="GO:0005975">
    <property type="term" value="P:carbohydrate metabolic process"/>
    <property type="evidence" value="ECO:0007669"/>
    <property type="project" value="InterPro"/>
</dbReference>
<protein>
    <recommendedName>
        <fullName evidence="3">NodB homology domain-containing protein</fullName>
    </recommendedName>
</protein>
<evidence type="ECO:0000256" key="1">
    <source>
        <dbReference type="ARBA" id="ARBA00004613"/>
    </source>
</evidence>
<dbReference type="InterPro" id="IPR011330">
    <property type="entry name" value="Glyco_hydro/deAcase_b/a-brl"/>
</dbReference>
<dbReference type="Gene3D" id="3.20.20.370">
    <property type="entry name" value="Glycoside hydrolase/deacetylase"/>
    <property type="match status" value="1"/>
</dbReference>
<dbReference type="Proteomes" id="UP000236893">
    <property type="component" value="Unassembled WGS sequence"/>
</dbReference>
<name>A0A2S5AAU1_9SPHI</name>
<comment type="subcellular location">
    <subcellularLocation>
        <location evidence="1">Secreted</location>
    </subcellularLocation>
</comment>
<dbReference type="GO" id="GO:0005576">
    <property type="term" value="C:extracellular region"/>
    <property type="evidence" value="ECO:0007669"/>
    <property type="project" value="UniProtKB-SubCell"/>
</dbReference>
<dbReference type="GO" id="GO:0016810">
    <property type="term" value="F:hydrolase activity, acting on carbon-nitrogen (but not peptide) bonds"/>
    <property type="evidence" value="ECO:0007669"/>
    <property type="project" value="InterPro"/>
</dbReference>
<keyword evidence="2" id="KW-0732">Signal</keyword>
<feature type="domain" description="NodB homology" evidence="3">
    <location>
        <begin position="63"/>
        <end position="275"/>
    </location>
</feature>
<dbReference type="Pfam" id="PF01522">
    <property type="entry name" value="Polysacc_deac_1"/>
    <property type="match status" value="1"/>
</dbReference>
<dbReference type="SUPFAM" id="SSF88713">
    <property type="entry name" value="Glycoside hydrolase/deacetylase"/>
    <property type="match status" value="1"/>
</dbReference>
<gene>
    <name evidence="4" type="ORF">C3K47_01645</name>
</gene>
<dbReference type="InterPro" id="IPR002509">
    <property type="entry name" value="NODB_dom"/>
</dbReference>
<accession>A0A2S5AAU1</accession>
<dbReference type="EMBL" id="PQVF01000001">
    <property type="protein sequence ID" value="POY39223.1"/>
    <property type="molecule type" value="Genomic_DNA"/>
</dbReference>
<reference evidence="4 5" key="1">
    <citation type="submission" date="2018-01" db="EMBL/GenBank/DDBJ databases">
        <authorList>
            <person name="Gaut B.S."/>
            <person name="Morton B.R."/>
            <person name="Clegg M.T."/>
            <person name="Duvall M.R."/>
        </authorList>
    </citation>
    <scope>NUCLEOTIDE SEQUENCE [LARGE SCALE GENOMIC DNA]</scope>
    <source>
        <strain evidence="4 5">HR-AV</strain>
    </source>
</reference>
<dbReference type="PANTHER" id="PTHR34216:SF3">
    <property type="entry name" value="POLY-BETA-1,6-N-ACETYL-D-GLUCOSAMINE N-DEACETYLASE"/>
    <property type="match status" value="1"/>
</dbReference>
<dbReference type="InterPro" id="IPR051398">
    <property type="entry name" value="Polysacch_Deacetylase"/>
</dbReference>
<organism evidence="4 5">
    <name type="scientific">Solitalea longa</name>
    <dbReference type="NCBI Taxonomy" id="2079460"/>
    <lineage>
        <taxon>Bacteria</taxon>
        <taxon>Pseudomonadati</taxon>
        <taxon>Bacteroidota</taxon>
        <taxon>Sphingobacteriia</taxon>
        <taxon>Sphingobacteriales</taxon>
        <taxon>Sphingobacteriaceae</taxon>
        <taxon>Solitalea</taxon>
    </lineage>
</organism>
<dbReference type="PANTHER" id="PTHR34216">
    <property type="match status" value="1"/>
</dbReference>
<evidence type="ECO:0000313" key="5">
    <source>
        <dbReference type="Proteomes" id="UP000236893"/>
    </source>
</evidence>
<evidence type="ECO:0000256" key="2">
    <source>
        <dbReference type="ARBA" id="ARBA00022729"/>
    </source>
</evidence>
<dbReference type="PROSITE" id="PS51677">
    <property type="entry name" value="NODB"/>
    <property type="match status" value="1"/>
</dbReference>
<dbReference type="AlphaFoldDB" id="A0A2S5AAU1"/>
<dbReference type="OrthoDB" id="9778320at2"/>
<evidence type="ECO:0000313" key="4">
    <source>
        <dbReference type="EMBL" id="POY39223.1"/>
    </source>
</evidence>
<evidence type="ECO:0000259" key="3">
    <source>
        <dbReference type="PROSITE" id="PS51677"/>
    </source>
</evidence>
<comment type="caution">
    <text evidence="4">The sequence shown here is derived from an EMBL/GenBank/DDBJ whole genome shotgun (WGS) entry which is preliminary data.</text>
</comment>
<proteinExistence type="predicted"/>